<evidence type="ECO:0000313" key="2">
    <source>
        <dbReference type="Proteomes" id="UP000037035"/>
    </source>
</evidence>
<comment type="caution">
    <text evidence="1">The sequence shown here is derived from an EMBL/GenBank/DDBJ whole genome shotgun (WGS) entry which is preliminary data.</text>
</comment>
<accession>A0A0L6V4G4</accession>
<keyword evidence="2" id="KW-1185">Reference proteome</keyword>
<gene>
    <name evidence="1" type="ORF">VP01_2614g3</name>
</gene>
<reference evidence="1 2" key="1">
    <citation type="submission" date="2015-08" db="EMBL/GenBank/DDBJ databases">
        <title>Next Generation Sequencing and Analysis of the Genome of Puccinia sorghi L Schw, the Causal Agent of Maize Common Rust.</title>
        <authorList>
            <person name="Rochi L."/>
            <person name="Burguener G."/>
            <person name="Darino M."/>
            <person name="Turjanski A."/>
            <person name="Kreff E."/>
            <person name="Dieguez M.J."/>
            <person name="Sacco F."/>
        </authorList>
    </citation>
    <scope>NUCLEOTIDE SEQUENCE [LARGE SCALE GENOMIC DNA]</scope>
    <source>
        <strain evidence="1 2">RO10H11247</strain>
    </source>
</reference>
<protein>
    <submittedName>
        <fullName evidence="1">Uncharacterized protein</fullName>
    </submittedName>
</protein>
<dbReference type="Proteomes" id="UP000037035">
    <property type="component" value="Unassembled WGS sequence"/>
</dbReference>
<sequence>MKSEARKYYPLRTSVELVCDQPGLLLPKICELTTVRMRLRDLTPRSSCKIHQHTWLGVQAICRNFVNQLLITLKKANTATFKECLIVKLEKMKEVPSEFLNLGTSFGCSFKNND</sequence>
<evidence type="ECO:0000313" key="1">
    <source>
        <dbReference type="EMBL" id="KNZ55676.1"/>
    </source>
</evidence>
<dbReference type="AlphaFoldDB" id="A0A0L6V4G4"/>
<dbReference type="EMBL" id="LAVV01007518">
    <property type="protein sequence ID" value="KNZ55676.1"/>
    <property type="molecule type" value="Genomic_DNA"/>
</dbReference>
<proteinExistence type="predicted"/>
<name>A0A0L6V4G4_9BASI</name>
<organism evidence="1 2">
    <name type="scientific">Puccinia sorghi</name>
    <dbReference type="NCBI Taxonomy" id="27349"/>
    <lineage>
        <taxon>Eukaryota</taxon>
        <taxon>Fungi</taxon>
        <taxon>Dikarya</taxon>
        <taxon>Basidiomycota</taxon>
        <taxon>Pucciniomycotina</taxon>
        <taxon>Pucciniomycetes</taxon>
        <taxon>Pucciniales</taxon>
        <taxon>Pucciniaceae</taxon>
        <taxon>Puccinia</taxon>
    </lineage>
</organism>
<dbReference type="VEuPathDB" id="FungiDB:VP01_2614g3"/>